<feature type="transmembrane region" description="Helical" evidence="2">
    <location>
        <begin position="41"/>
        <end position="66"/>
    </location>
</feature>
<proteinExistence type="predicted"/>
<evidence type="ECO:0000256" key="1">
    <source>
        <dbReference type="SAM" id="MobiDB-lite"/>
    </source>
</evidence>
<name>A0ABD0UL75_DENTH</name>
<keyword evidence="2" id="KW-1133">Transmembrane helix</keyword>
<evidence type="ECO:0000256" key="2">
    <source>
        <dbReference type="SAM" id="Phobius"/>
    </source>
</evidence>
<dbReference type="AlphaFoldDB" id="A0ABD0UL75"/>
<feature type="region of interest" description="Disordered" evidence="1">
    <location>
        <begin position="119"/>
        <end position="159"/>
    </location>
</feature>
<keyword evidence="2" id="KW-0472">Membrane</keyword>
<gene>
    <name evidence="3" type="ORF">M5K25_017013</name>
</gene>
<protein>
    <submittedName>
        <fullName evidence="3">Uncharacterized protein</fullName>
    </submittedName>
</protein>
<keyword evidence="4" id="KW-1185">Reference proteome</keyword>
<organism evidence="3 4">
    <name type="scientific">Dendrobium thyrsiflorum</name>
    <name type="common">Pinecone-like raceme dendrobium</name>
    <name type="synonym">Orchid</name>
    <dbReference type="NCBI Taxonomy" id="117978"/>
    <lineage>
        <taxon>Eukaryota</taxon>
        <taxon>Viridiplantae</taxon>
        <taxon>Streptophyta</taxon>
        <taxon>Embryophyta</taxon>
        <taxon>Tracheophyta</taxon>
        <taxon>Spermatophyta</taxon>
        <taxon>Magnoliopsida</taxon>
        <taxon>Liliopsida</taxon>
        <taxon>Asparagales</taxon>
        <taxon>Orchidaceae</taxon>
        <taxon>Epidendroideae</taxon>
        <taxon>Malaxideae</taxon>
        <taxon>Dendrobiinae</taxon>
        <taxon>Dendrobium</taxon>
    </lineage>
</organism>
<feature type="compositionally biased region" description="Pro residues" evidence="1">
    <location>
        <begin position="125"/>
        <end position="137"/>
    </location>
</feature>
<sequence>MGGADWFLVVCLVRFPYWLGRSFPAHSVPLSGFPVLHVQSLAFLFLACSGPWWLFRFLGGFIAGWFDSWTPTSSLKFLCFLDFFENVQVKLKLKLTVNLTRKFYFLDMIQFGISPEKVDQVQPNRPIPLPPPPPSPMPDKSTSTLDAEPTCDDLPGTSA</sequence>
<accession>A0ABD0UL75</accession>
<keyword evidence="2" id="KW-0812">Transmembrane</keyword>
<evidence type="ECO:0000313" key="4">
    <source>
        <dbReference type="Proteomes" id="UP001552299"/>
    </source>
</evidence>
<comment type="caution">
    <text evidence="3">The sequence shown here is derived from an EMBL/GenBank/DDBJ whole genome shotgun (WGS) entry which is preliminary data.</text>
</comment>
<dbReference type="EMBL" id="JANQDX010000013">
    <property type="protein sequence ID" value="KAL0913548.1"/>
    <property type="molecule type" value="Genomic_DNA"/>
</dbReference>
<reference evidence="3 4" key="1">
    <citation type="journal article" date="2024" name="Plant Biotechnol. J.">
        <title>Dendrobium thyrsiflorum genome and its molecular insights into genes involved in important horticultural traits.</title>
        <authorList>
            <person name="Chen B."/>
            <person name="Wang J.Y."/>
            <person name="Zheng P.J."/>
            <person name="Li K.L."/>
            <person name="Liang Y.M."/>
            <person name="Chen X.F."/>
            <person name="Zhang C."/>
            <person name="Zhao X."/>
            <person name="He X."/>
            <person name="Zhang G.Q."/>
            <person name="Liu Z.J."/>
            <person name="Xu Q."/>
        </authorList>
    </citation>
    <scope>NUCLEOTIDE SEQUENCE [LARGE SCALE GENOMIC DNA]</scope>
    <source>
        <strain evidence="3">GZMU011</strain>
    </source>
</reference>
<dbReference type="Proteomes" id="UP001552299">
    <property type="component" value="Unassembled WGS sequence"/>
</dbReference>
<evidence type="ECO:0000313" key="3">
    <source>
        <dbReference type="EMBL" id="KAL0913548.1"/>
    </source>
</evidence>